<dbReference type="Gene3D" id="2.40.70.10">
    <property type="entry name" value="Acid Proteases"/>
    <property type="match status" value="2"/>
</dbReference>
<dbReference type="PROSITE" id="PS51767">
    <property type="entry name" value="PEPTIDASE_A1"/>
    <property type="match status" value="1"/>
</dbReference>
<dbReference type="InterPro" id="IPR032799">
    <property type="entry name" value="TAXi_C"/>
</dbReference>
<keyword evidence="11" id="KW-1185">Reference proteome</keyword>
<dbReference type="PROSITE" id="PS00141">
    <property type="entry name" value="ASP_PROTEASE"/>
    <property type="match status" value="2"/>
</dbReference>
<accession>A0A9E7G8H6</accession>
<dbReference type="GO" id="GO:0004190">
    <property type="term" value="F:aspartic-type endopeptidase activity"/>
    <property type="evidence" value="ECO:0007669"/>
    <property type="project" value="UniProtKB-KW"/>
</dbReference>
<comment type="similarity">
    <text evidence="1 6">Belongs to the peptidase A1 family.</text>
</comment>
<feature type="active site" evidence="5">
    <location>
        <position position="1609"/>
    </location>
</feature>
<evidence type="ECO:0000256" key="8">
    <source>
        <dbReference type="SAM" id="Phobius"/>
    </source>
</evidence>
<evidence type="ECO:0000256" key="5">
    <source>
        <dbReference type="PIRSR" id="PIRSR601461-1"/>
    </source>
</evidence>
<evidence type="ECO:0000256" key="1">
    <source>
        <dbReference type="ARBA" id="ARBA00007447"/>
    </source>
</evidence>
<dbReference type="SUPFAM" id="SSF50630">
    <property type="entry name" value="Acid proteases"/>
    <property type="match status" value="1"/>
</dbReference>
<gene>
    <name evidence="10" type="ORF">MUK42_21953</name>
</gene>
<keyword evidence="3 6" id="KW-0064">Aspartyl protease</keyword>
<evidence type="ECO:0000259" key="9">
    <source>
        <dbReference type="PROSITE" id="PS51767"/>
    </source>
</evidence>
<protein>
    <recommendedName>
        <fullName evidence="9">Peptidase A1 domain-containing protein</fullName>
    </recommendedName>
</protein>
<keyword evidence="2 6" id="KW-0645">Protease</keyword>
<dbReference type="InterPro" id="IPR001461">
    <property type="entry name" value="Aspartic_peptidase_A1"/>
</dbReference>
<organism evidence="10 11">
    <name type="scientific">Musa troglodytarum</name>
    <name type="common">fe'i banana</name>
    <dbReference type="NCBI Taxonomy" id="320322"/>
    <lineage>
        <taxon>Eukaryota</taxon>
        <taxon>Viridiplantae</taxon>
        <taxon>Streptophyta</taxon>
        <taxon>Embryophyta</taxon>
        <taxon>Tracheophyta</taxon>
        <taxon>Spermatophyta</taxon>
        <taxon>Magnoliopsida</taxon>
        <taxon>Liliopsida</taxon>
        <taxon>Zingiberales</taxon>
        <taxon>Musaceae</taxon>
        <taxon>Musa</taxon>
    </lineage>
</organism>
<feature type="transmembrane region" description="Helical" evidence="8">
    <location>
        <begin position="941"/>
        <end position="966"/>
    </location>
</feature>
<feature type="region of interest" description="Disordered" evidence="7">
    <location>
        <begin position="632"/>
        <end position="651"/>
    </location>
</feature>
<dbReference type="GO" id="GO:2000762">
    <property type="term" value="P:regulation of phenylpropanoid metabolic process"/>
    <property type="evidence" value="ECO:0007669"/>
    <property type="project" value="InterPro"/>
</dbReference>
<evidence type="ECO:0000313" key="11">
    <source>
        <dbReference type="Proteomes" id="UP001055439"/>
    </source>
</evidence>
<dbReference type="PRINTS" id="PR00792">
    <property type="entry name" value="PEPSIN"/>
</dbReference>
<feature type="active site" evidence="5">
    <location>
        <position position="1403"/>
    </location>
</feature>
<name>A0A9E7G8H6_9LILI</name>
<dbReference type="PANTHER" id="PTHR33739">
    <property type="entry name" value="OS07G0681500 PROTEIN"/>
    <property type="match status" value="1"/>
</dbReference>
<evidence type="ECO:0000256" key="6">
    <source>
        <dbReference type="RuleBase" id="RU000454"/>
    </source>
</evidence>
<evidence type="ECO:0000256" key="4">
    <source>
        <dbReference type="ARBA" id="ARBA00022801"/>
    </source>
</evidence>
<dbReference type="InterPro" id="IPR021109">
    <property type="entry name" value="Peptidase_aspartic_dom_sf"/>
</dbReference>
<evidence type="ECO:0000256" key="2">
    <source>
        <dbReference type="ARBA" id="ARBA00022670"/>
    </source>
</evidence>
<feature type="transmembrane region" description="Helical" evidence="8">
    <location>
        <begin position="1282"/>
        <end position="1304"/>
    </location>
</feature>
<keyword evidence="8" id="KW-0812">Transmembrane</keyword>
<feature type="transmembrane region" description="Helical" evidence="8">
    <location>
        <begin position="1179"/>
        <end position="1198"/>
    </location>
</feature>
<feature type="transmembrane region" description="Helical" evidence="8">
    <location>
        <begin position="1058"/>
        <end position="1080"/>
    </location>
</feature>
<feature type="domain" description="Peptidase A1" evidence="9">
    <location>
        <begin position="1385"/>
        <end position="1739"/>
    </location>
</feature>
<proteinExistence type="inferred from homology"/>
<dbReference type="InterPro" id="IPR001969">
    <property type="entry name" value="Aspartic_peptidase_AS"/>
</dbReference>
<dbReference type="Pfam" id="PF14541">
    <property type="entry name" value="TAXi_C"/>
    <property type="match status" value="1"/>
</dbReference>
<dbReference type="InterPro" id="IPR033121">
    <property type="entry name" value="PEPTIDASE_A1"/>
</dbReference>
<dbReference type="InterPro" id="IPR039638">
    <property type="entry name" value="MED33A/B"/>
</dbReference>
<keyword evidence="8" id="KW-1133">Transmembrane helix</keyword>
<dbReference type="EMBL" id="CP097508">
    <property type="protein sequence ID" value="URE10271.1"/>
    <property type="molecule type" value="Genomic_DNA"/>
</dbReference>
<dbReference type="PANTHER" id="PTHR33739:SF5">
    <property type="entry name" value="MEDIATOR OF RNA POLYMERASE II TRANSCRIPTION SUBUNIT 33A"/>
    <property type="match status" value="1"/>
</dbReference>
<evidence type="ECO:0000256" key="3">
    <source>
        <dbReference type="ARBA" id="ARBA00022750"/>
    </source>
</evidence>
<evidence type="ECO:0000313" key="10">
    <source>
        <dbReference type="EMBL" id="URE10271.1"/>
    </source>
</evidence>
<dbReference type="GO" id="GO:0006508">
    <property type="term" value="P:proteolysis"/>
    <property type="evidence" value="ECO:0007669"/>
    <property type="project" value="UniProtKB-KW"/>
</dbReference>
<dbReference type="Proteomes" id="UP001055439">
    <property type="component" value="Chromosome 6"/>
</dbReference>
<dbReference type="OrthoDB" id="625764at2759"/>
<evidence type="ECO:0000256" key="7">
    <source>
        <dbReference type="SAM" id="MobiDB-lite"/>
    </source>
</evidence>
<feature type="transmembrane region" description="Helical" evidence="8">
    <location>
        <begin position="1000"/>
        <end position="1023"/>
    </location>
</feature>
<dbReference type="InterPro" id="IPR032861">
    <property type="entry name" value="TAXi_N"/>
</dbReference>
<dbReference type="GO" id="GO:0016592">
    <property type="term" value="C:mediator complex"/>
    <property type="evidence" value="ECO:0007669"/>
    <property type="project" value="InterPro"/>
</dbReference>
<dbReference type="FunFam" id="2.40.70.10:FF:000015">
    <property type="entry name" value="Aspartyl protease family protein"/>
    <property type="match status" value="1"/>
</dbReference>
<reference evidence="10" key="1">
    <citation type="submission" date="2022-05" db="EMBL/GenBank/DDBJ databases">
        <title>The Musa troglodytarum L. genome provides insights into the mechanism of non-climacteric behaviour and enrichment of carotenoids.</title>
        <authorList>
            <person name="Wang J."/>
        </authorList>
    </citation>
    <scope>NUCLEOTIDE SEQUENCE</scope>
    <source>
        <tissue evidence="10">Leaf</tissue>
    </source>
</reference>
<keyword evidence="4 6" id="KW-0378">Hydrolase</keyword>
<sequence length="1756" mass="191930">MSLVTESLMGSPWDEVAEYTKAAQGTGCDPAVWAVHVSSALAAHVVPLPSPELAQLLVSHLCWGNNVPLAWKYVERALAANIAPPMLLLALLSVRIIPSRCSKPVAYRLIMASINDVLHLSEKFGIQASEPGVLLLDATLDDEGLQELTPEKKAKWISRPHDMEIDGEDAFDEKKTEYNEKLQKANIIMAIELIWHFLNHKVISKLLSLARENMPSHWGSFAQRLHLLATSSSALHNSTVSVDKLQQFIQDIWKFGREWKPSHHQEICTLIAHGSLPSAGGCCHGSTSGALWIPIDLYLEDCLDASVPATDAIEVLSGLIKALRAVNGSTWHDAFLAIWMASLRLVQRERDPHEGPVPRLDTRLCVLLSITILSIANIIEEEEATIIDEAELSNQWKEKTAGGKCRKDLVSSLQMLGDYESLLVPPLSVTSVANQAAAKAMMFVSGLTGGSGYLENVAMSDKTVNCELEKIFEIAINGSDDDKISAATILCGASLFRGWNIQEHTVRFVVKLLSPPIPVDYAEGESHLISHGPMLNVVLTGISSVDCVQIFSFHGLVPELAGALMAICEVFGSCFPNSFPKLKTWYRQHQACLASTLSGLVHGTPVHQNVDALLNMMFRKFTKGGNQPVCPGTSGNSSLSSSSGPASDDSSFRPKLPAWDIMEAVPFVVDAALTACSHGRLYPRELATGLKDLADFLPASLAAIVSYFSAEVTRGVWKPAFMNGTDWPSPAANLSTVEENIKRIVAATGVDVPSLAPGGSSLATLPLPLAAFVSLTITYKLDKASERFLNLAGPALENLAASCPWPSMPIVAALWTQKVKRWSDFLVFSASRTVFHHNNDAVVQLLRSCFTATLGLCTQISSNGGVGGLLGHGFGSHFSGGLSPVAPGILYLRVYRCIKDIFSLTEDILSLLMDAVKEITESVINKEKSDKMKKTKYGMKYGQVSLAAAMTQVKVAAALGATFVWLSGGSGIVQCLIQEILPSWFLSVHELDLEGGNGGMVYTLSGYALAYFAVLSGMFAWGIDSVSVSKRRPRVIASHMDFLSSVLDGKISLGCNWVLWRAYVSGFLGLVVQCAPYWVLEVDLHILKKLSRGLKQWKEDELALALLNRGGVEAMGAAVEGKIIKPTERKPAISLSTYRIKKRTAQQQKNDKPAISFHTLFTKRFSPLPLGKVKKEDPINTASHLLLFFLLFLCRLLLDLKSKTTPFLEEEEMERETERPPQPQLHGVVIISLPPPDKPFKGKTVTAFTFSDDPPPPPHVPPAARSPLARAARRSLLSPRSAAAGVLGASLLLFSLWICLFSEVPMQLLGGPPREEDGRRQEEERSFLLPLYPKSGGRALREVGDVKLGSISPKRKQSGKMETSASANSSTVLPIGGSLFPDGQYYTTIFVGSSPKPYYLDVDTGSDLTWIQCDAPCSSCAKGPHPLYKPRKGNIVLPKDSLCLEVQKNQNNHYCDSCHQCDYEIEYADHSSSMGVLATDEMHLVAANGDRAKLNFVFGCAYDQQGQLLVSPAKTDGILGLSSSRISLASQLESQGIISNVIGHCIKHDADGGGYLFLGDDYVPRWGMTLIPRQNDLTNFYRAKVLKINYGGKQVIGGKRGSAIPVIFDTGSSYTYFPVEAYRKLITSLKTISNIFVQDYSDLTMPICWRANFPVRSFKDVKHLFQPLTLQFEKRWWIMPRSFTIPPEGYLTISNKGNVCLGILNGTEVHDGSTIILGDISLRGKLIVYDNVQRTIGWTHSECNDPKKATGFPFFF</sequence>
<feature type="compositionally biased region" description="Low complexity" evidence="7">
    <location>
        <begin position="634"/>
        <end position="649"/>
    </location>
</feature>
<dbReference type="Pfam" id="PF14543">
    <property type="entry name" value="TAXi_N"/>
    <property type="match status" value="1"/>
</dbReference>
<keyword evidence="8" id="KW-0472">Membrane</keyword>